<dbReference type="AlphaFoldDB" id="F0WW93"/>
<protein>
    <submittedName>
        <fullName evidence="1">AlNc14C316G10531 protein</fullName>
    </submittedName>
</protein>
<sequence>MVPAKPRLSFTSRNGPKWAIHISTVRLSVTGSQEQLLIQLLNGLLLTLVTCHCRVVTLTQQTDNRDSYAARGVGGIGAVGAGGYIGITVGITNSHPRCVHLQ</sequence>
<accession>F0WW93</accession>
<evidence type="ECO:0000313" key="1">
    <source>
        <dbReference type="EMBL" id="CCA25713.1"/>
    </source>
</evidence>
<reference evidence="1" key="2">
    <citation type="submission" date="2011-02" db="EMBL/GenBank/DDBJ databases">
        <authorList>
            <person name="MacLean D."/>
        </authorList>
    </citation>
    <scope>NUCLEOTIDE SEQUENCE</scope>
</reference>
<dbReference type="HOGENOM" id="CLU_2282701_0_0_1"/>
<dbReference type="EMBL" id="FR824361">
    <property type="protein sequence ID" value="CCA25713.1"/>
    <property type="molecule type" value="Genomic_DNA"/>
</dbReference>
<gene>
    <name evidence="1" type="primary">AlNc14C316G10531</name>
    <name evidence="1" type="ORF">ALNC14_118570</name>
</gene>
<name>F0WW93_9STRA</name>
<proteinExistence type="predicted"/>
<reference evidence="1" key="1">
    <citation type="journal article" date="2011" name="PLoS Biol.">
        <title>Gene gain and loss during evolution of obligate parasitism in the white rust pathogen of Arabidopsis thaliana.</title>
        <authorList>
            <person name="Kemen E."/>
            <person name="Gardiner A."/>
            <person name="Schultz-Larsen T."/>
            <person name="Kemen A.C."/>
            <person name="Balmuth A.L."/>
            <person name="Robert-Seilaniantz A."/>
            <person name="Bailey K."/>
            <person name="Holub E."/>
            <person name="Studholme D.J."/>
            <person name="Maclean D."/>
            <person name="Jones J.D."/>
        </authorList>
    </citation>
    <scope>NUCLEOTIDE SEQUENCE</scope>
</reference>
<organism evidence="1">
    <name type="scientific">Albugo laibachii Nc14</name>
    <dbReference type="NCBI Taxonomy" id="890382"/>
    <lineage>
        <taxon>Eukaryota</taxon>
        <taxon>Sar</taxon>
        <taxon>Stramenopiles</taxon>
        <taxon>Oomycota</taxon>
        <taxon>Peronosporomycetes</taxon>
        <taxon>Albuginales</taxon>
        <taxon>Albuginaceae</taxon>
        <taxon>Albugo</taxon>
    </lineage>
</organism>